<name>A0A915IDQ3_ROMCU</name>
<sequence>MPINSRPNMRYGSAENRKNERDNERPLAYCGSRPRRRPAAKMAHIPALNAGSLIGSSNLLQLQLCQASLKGGFILHPASSIRRPAIYSDFWLMMSDEQDII</sequence>
<evidence type="ECO:0000313" key="2">
    <source>
        <dbReference type="Proteomes" id="UP000887565"/>
    </source>
</evidence>
<proteinExistence type="predicted"/>
<dbReference type="Proteomes" id="UP000887565">
    <property type="component" value="Unplaced"/>
</dbReference>
<dbReference type="AlphaFoldDB" id="A0A915IDQ3"/>
<reference evidence="3" key="1">
    <citation type="submission" date="2022-11" db="UniProtKB">
        <authorList>
            <consortium name="WormBaseParasite"/>
        </authorList>
    </citation>
    <scope>IDENTIFICATION</scope>
</reference>
<keyword evidence="2" id="KW-1185">Reference proteome</keyword>
<protein>
    <submittedName>
        <fullName evidence="3">Uncharacterized protein</fullName>
    </submittedName>
</protein>
<feature type="compositionally biased region" description="Basic and acidic residues" evidence="1">
    <location>
        <begin position="15"/>
        <end position="25"/>
    </location>
</feature>
<accession>A0A915IDQ3</accession>
<dbReference type="WBParaSite" id="nRc.2.0.1.t12329-RA">
    <property type="protein sequence ID" value="nRc.2.0.1.t12329-RA"/>
    <property type="gene ID" value="nRc.2.0.1.g12329"/>
</dbReference>
<evidence type="ECO:0000313" key="3">
    <source>
        <dbReference type="WBParaSite" id="nRc.2.0.1.t12329-RA"/>
    </source>
</evidence>
<organism evidence="2 3">
    <name type="scientific">Romanomermis culicivorax</name>
    <name type="common">Nematode worm</name>
    <dbReference type="NCBI Taxonomy" id="13658"/>
    <lineage>
        <taxon>Eukaryota</taxon>
        <taxon>Metazoa</taxon>
        <taxon>Ecdysozoa</taxon>
        <taxon>Nematoda</taxon>
        <taxon>Enoplea</taxon>
        <taxon>Dorylaimia</taxon>
        <taxon>Mermithida</taxon>
        <taxon>Mermithoidea</taxon>
        <taxon>Mermithidae</taxon>
        <taxon>Romanomermis</taxon>
    </lineage>
</organism>
<feature type="region of interest" description="Disordered" evidence="1">
    <location>
        <begin position="1"/>
        <end position="35"/>
    </location>
</feature>
<evidence type="ECO:0000256" key="1">
    <source>
        <dbReference type="SAM" id="MobiDB-lite"/>
    </source>
</evidence>